<evidence type="ECO:0000259" key="1">
    <source>
        <dbReference type="Pfam" id="PF14576"/>
    </source>
</evidence>
<dbReference type="InterPro" id="IPR027942">
    <property type="entry name" value="SEO_N"/>
</dbReference>
<organism evidence="3 4">
    <name type="scientific">Hevea brasiliensis</name>
    <name type="common">Para rubber tree</name>
    <name type="synonym">Siphonia brasiliensis</name>
    <dbReference type="NCBI Taxonomy" id="3981"/>
    <lineage>
        <taxon>Eukaryota</taxon>
        <taxon>Viridiplantae</taxon>
        <taxon>Streptophyta</taxon>
        <taxon>Embryophyta</taxon>
        <taxon>Tracheophyta</taxon>
        <taxon>Spermatophyta</taxon>
        <taxon>Magnoliopsida</taxon>
        <taxon>eudicotyledons</taxon>
        <taxon>Gunneridae</taxon>
        <taxon>Pentapetalae</taxon>
        <taxon>rosids</taxon>
        <taxon>fabids</taxon>
        <taxon>Malpighiales</taxon>
        <taxon>Euphorbiaceae</taxon>
        <taxon>Crotonoideae</taxon>
        <taxon>Micrandreae</taxon>
        <taxon>Hevea</taxon>
    </lineage>
</organism>
<evidence type="ECO:0000259" key="2">
    <source>
        <dbReference type="Pfam" id="PF14577"/>
    </source>
</evidence>
<proteinExistence type="predicted"/>
<evidence type="ECO:0008006" key="5">
    <source>
        <dbReference type="Google" id="ProtNLM"/>
    </source>
</evidence>
<evidence type="ECO:0000313" key="3">
    <source>
        <dbReference type="EMBL" id="KAJ9176690.1"/>
    </source>
</evidence>
<dbReference type="PANTHER" id="PTHR33232:SF15">
    <property type="entry name" value="PROTEIN SIEVE ELEMENT OCCLUSION B-LIKE"/>
    <property type="match status" value="1"/>
</dbReference>
<dbReference type="EMBL" id="JARPOI010000007">
    <property type="protein sequence ID" value="KAJ9176690.1"/>
    <property type="molecule type" value="Genomic_DNA"/>
</dbReference>
<feature type="domain" description="Sieve element occlusion C-terminal" evidence="2">
    <location>
        <begin position="455"/>
        <end position="567"/>
    </location>
</feature>
<dbReference type="Pfam" id="PF14576">
    <property type="entry name" value="SEO_N"/>
    <property type="match status" value="1"/>
</dbReference>
<dbReference type="PANTHER" id="PTHR33232">
    <property type="entry name" value="PROTEIN SIEVE ELEMENT OCCLUSION B-LIKE"/>
    <property type="match status" value="1"/>
</dbReference>
<name>A0ABQ9MB97_HEVBR</name>
<dbReference type="InterPro" id="IPR027944">
    <property type="entry name" value="SEO_C"/>
</dbReference>
<dbReference type="InterPro" id="IPR039299">
    <property type="entry name" value="SEOA"/>
</dbReference>
<dbReference type="Proteomes" id="UP001174677">
    <property type="component" value="Chromosome 7"/>
</dbReference>
<reference evidence="3" key="1">
    <citation type="journal article" date="2023" name="Plant Biotechnol. J.">
        <title>Chromosome-level wild Hevea brasiliensis genome provides new tools for genomic-assisted breeding and valuable loci to elevate rubber yield.</title>
        <authorList>
            <person name="Cheng H."/>
            <person name="Song X."/>
            <person name="Hu Y."/>
            <person name="Wu T."/>
            <person name="Yang Q."/>
            <person name="An Z."/>
            <person name="Feng S."/>
            <person name="Deng Z."/>
            <person name="Wu W."/>
            <person name="Zeng X."/>
            <person name="Tu M."/>
            <person name="Wang X."/>
            <person name="Huang H."/>
        </authorList>
    </citation>
    <scope>NUCLEOTIDE SEQUENCE</scope>
    <source>
        <strain evidence="3">MT/VB/25A 57/8</strain>
    </source>
</reference>
<evidence type="ECO:0000313" key="4">
    <source>
        <dbReference type="Proteomes" id="UP001174677"/>
    </source>
</evidence>
<sequence>MSNTEKVVEQVPEKLPVNHSQQVPLAVQPSQQPPIPAGDSWNFFHSDDSATIKKEKLSAGYSTKLKSAGLPSSIINRFSCEISCKCSSRGAHETTIMLLESLLPNYSWDAKLAIAVAAFAMNYGELSLLVQLYTSNPVAKNIALMKQLQCITENISFKKHLFGKITELIEGIIDVMKCVVQFNELSPDIFAKPSVSTAKIAIARAVYWTIYSVVTCGSHIAALVGLTPEMTIATMGRELSELAGKIRSMHTLLQQQLNHCKEELDAYTWLEIIFKRPRRRDNLEILEALFFHVEGDKQIPPLVVGNTKAEVESTKLKDMNLLLVISGSDERAEEIRALAKLFEDLQKKGKFQYQVLWLPVVDKLNEQKFSLLQSLMPWYTVQQPSIIKPGALRYFREVWQFKNQTILVRLDSSGSVPSPFPLDYLWLWGELPGTSEPPSLDDITLDIIIHDLYTVDSAKPKSIICFWGGEDIKWIKELTKAINGVKQFIDFVYVSNSSIIDQTNKDDDGFIAGIGRYWEESESWRFWIRLRCIFSTVIIQERKVDIMKDVMTLLSFHGNYRGWAVFGPLRSTQKIAAAP</sequence>
<dbReference type="Pfam" id="PF14577">
    <property type="entry name" value="SEO_C"/>
    <property type="match status" value="1"/>
</dbReference>
<protein>
    <recommendedName>
        <fullName evidence="5">Sieve element occlusion N-terminal domain-containing protein</fullName>
    </recommendedName>
</protein>
<keyword evidence="4" id="KW-1185">Reference proteome</keyword>
<comment type="caution">
    <text evidence="3">The sequence shown here is derived from an EMBL/GenBank/DDBJ whole genome shotgun (WGS) entry which is preliminary data.</text>
</comment>
<feature type="domain" description="Sieve element occlusion N-terminal" evidence="1">
    <location>
        <begin position="71"/>
        <end position="267"/>
    </location>
</feature>
<gene>
    <name evidence="3" type="ORF">P3X46_011975</name>
</gene>
<accession>A0ABQ9MB97</accession>